<dbReference type="NCBIfam" id="TIGR01136">
    <property type="entry name" value="cysKM"/>
    <property type="match status" value="1"/>
</dbReference>
<proteinExistence type="inferred from homology"/>
<dbReference type="RefSeq" id="WP_119430260.1">
    <property type="nucleotide sequence ID" value="NZ_QWGE01000001.1"/>
</dbReference>
<sequence>MATLLDFIGNTPLVELTHINTKPGVKLYAKLEGNNPGGSVKDRAAYSMIKGALDRGDLKPGMKLIEATSGNTGIALAMIARLFGVEIELVMPASATKERVQTMEAYGAKVILTPAKKSMEGAIDYVAEQVQQGGYLVLNQFGNPDNYLAHVRTTGPEIWRDTQGQVTHFVSSMGTTGTIMGTSRYLKAQNPAVQIVGAQPVEGSQIPGIRRWPKEYLPKIFEPERVDRTIDVSQTDATAMTRRLAREEGIFAGMSSGGAVHVATRLIEGLEEGVVVCIICDRGDRYLSSDLFA</sequence>
<comment type="cofactor">
    <cofactor evidence="1 10 12">
        <name>pyridoxal 5'-phosphate</name>
        <dbReference type="ChEBI" id="CHEBI:597326"/>
    </cofactor>
</comment>
<dbReference type="SUPFAM" id="SSF53686">
    <property type="entry name" value="Tryptophan synthase beta subunit-like PLP-dependent enzymes"/>
    <property type="match status" value="1"/>
</dbReference>
<dbReference type="InterPro" id="IPR005858">
    <property type="entry name" value="CysM"/>
</dbReference>
<evidence type="ECO:0000256" key="10">
    <source>
        <dbReference type="PIRSR" id="PIRSR605856-50"/>
    </source>
</evidence>
<keyword evidence="15" id="KW-1185">Reference proteome</keyword>
<dbReference type="InterPro" id="IPR001926">
    <property type="entry name" value="TrpB-like_PALP"/>
</dbReference>
<dbReference type="FunFam" id="3.40.50.1100:FF:000003">
    <property type="entry name" value="Cystathionine beta-synthase"/>
    <property type="match status" value="1"/>
</dbReference>
<evidence type="ECO:0000256" key="3">
    <source>
        <dbReference type="ARBA" id="ARBA00007103"/>
    </source>
</evidence>
<comment type="similarity">
    <text evidence="3 12">Belongs to the cysteine synthase/cystathionine beta-synthase family.</text>
</comment>
<dbReference type="InterPro" id="IPR005856">
    <property type="entry name" value="Cys_synth"/>
</dbReference>
<evidence type="ECO:0000256" key="2">
    <source>
        <dbReference type="ARBA" id="ARBA00004962"/>
    </source>
</evidence>
<comment type="pathway">
    <text evidence="2">Amino-acid biosynthesis; L-cysteine biosynthesis; L-cysteine from L-serine: step 2/2.</text>
</comment>
<evidence type="ECO:0000313" key="14">
    <source>
        <dbReference type="EMBL" id="RIJ42376.1"/>
    </source>
</evidence>
<dbReference type="NCBIfam" id="NF008735">
    <property type="entry name" value="PRK11761.1"/>
    <property type="match status" value="1"/>
</dbReference>
<evidence type="ECO:0000259" key="13">
    <source>
        <dbReference type="Pfam" id="PF00291"/>
    </source>
</evidence>
<dbReference type="GO" id="GO:0004124">
    <property type="term" value="F:cysteine synthase activity"/>
    <property type="evidence" value="ECO:0007669"/>
    <property type="project" value="UniProtKB-UniRule"/>
</dbReference>
<dbReference type="Pfam" id="PF00291">
    <property type="entry name" value="PALP"/>
    <property type="match status" value="1"/>
</dbReference>
<protein>
    <recommendedName>
        <fullName evidence="4 12">Cysteine synthase</fullName>
        <ecNumber evidence="4 12">2.5.1.47</ecNumber>
    </recommendedName>
</protein>
<evidence type="ECO:0000256" key="7">
    <source>
        <dbReference type="ARBA" id="ARBA00022898"/>
    </source>
</evidence>
<feature type="modified residue" description="N6-(pyridoxal phosphate)lysine" evidence="11">
    <location>
        <position position="41"/>
    </location>
</feature>
<dbReference type="CDD" id="cd01561">
    <property type="entry name" value="CBS_like"/>
    <property type="match status" value="1"/>
</dbReference>
<dbReference type="EMBL" id="QWGE01000001">
    <property type="protein sequence ID" value="RIJ42376.1"/>
    <property type="molecule type" value="Genomic_DNA"/>
</dbReference>
<dbReference type="OrthoDB" id="9808024at2"/>
<dbReference type="AlphaFoldDB" id="A0A399SE58"/>
<feature type="binding site" evidence="10">
    <location>
        <position position="71"/>
    </location>
    <ligand>
        <name>pyridoxal 5'-phosphate</name>
        <dbReference type="ChEBI" id="CHEBI:597326"/>
    </ligand>
</feature>
<feature type="binding site" evidence="10">
    <location>
        <begin position="174"/>
        <end position="178"/>
    </location>
    <ligand>
        <name>pyridoxal 5'-phosphate</name>
        <dbReference type="ChEBI" id="CHEBI:597326"/>
    </ligand>
</feature>
<dbReference type="Proteomes" id="UP000266005">
    <property type="component" value="Unassembled WGS sequence"/>
</dbReference>
<evidence type="ECO:0000256" key="9">
    <source>
        <dbReference type="ARBA" id="ARBA00047931"/>
    </source>
</evidence>
<dbReference type="Gene3D" id="3.40.50.1100">
    <property type="match status" value="2"/>
</dbReference>
<evidence type="ECO:0000256" key="12">
    <source>
        <dbReference type="RuleBase" id="RU003985"/>
    </source>
</evidence>
<evidence type="ECO:0000256" key="11">
    <source>
        <dbReference type="PIRSR" id="PIRSR605856-51"/>
    </source>
</evidence>
<dbReference type="EC" id="2.5.1.47" evidence="4 12"/>
<keyword evidence="7 10" id="KW-0663">Pyridoxal phosphate</keyword>
<dbReference type="PROSITE" id="PS00901">
    <property type="entry name" value="CYS_SYNTHASE"/>
    <property type="match status" value="1"/>
</dbReference>
<reference evidence="15" key="1">
    <citation type="submission" date="2018-08" db="EMBL/GenBank/DDBJ databases">
        <title>Mucilaginibacter sp. MYSH2.</title>
        <authorList>
            <person name="Seo T."/>
        </authorList>
    </citation>
    <scope>NUCLEOTIDE SEQUENCE [LARGE SCALE GENOMIC DNA]</scope>
    <source>
        <strain evidence="15">KIRAN</strain>
    </source>
</reference>
<keyword evidence="8 12" id="KW-0198">Cysteine biosynthesis</keyword>
<dbReference type="InterPro" id="IPR001216">
    <property type="entry name" value="P-phosphate_BS"/>
</dbReference>
<keyword evidence="5 12" id="KW-0028">Amino-acid biosynthesis</keyword>
<comment type="caution">
    <text evidence="14">The sequence shown here is derived from an EMBL/GenBank/DDBJ whole genome shotgun (WGS) entry which is preliminary data.</text>
</comment>
<evidence type="ECO:0000313" key="15">
    <source>
        <dbReference type="Proteomes" id="UP000266005"/>
    </source>
</evidence>
<dbReference type="InterPro" id="IPR036052">
    <property type="entry name" value="TrpB-like_PALP_sf"/>
</dbReference>
<dbReference type="GO" id="GO:0006535">
    <property type="term" value="P:cysteine biosynthetic process from serine"/>
    <property type="evidence" value="ECO:0007669"/>
    <property type="project" value="UniProtKB-UniRule"/>
</dbReference>
<keyword evidence="6 12" id="KW-0808">Transferase</keyword>
<evidence type="ECO:0000256" key="6">
    <source>
        <dbReference type="ARBA" id="ARBA00022679"/>
    </source>
</evidence>
<feature type="binding site" evidence="10">
    <location>
        <position position="255"/>
    </location>
    <ligand>
        <name>pyridoxal 5'-phosphate</name>
        <dbReference type="ChEBI" id="CHEBI:597326"/>
    </ligand>
</feature>
<dbReference type="NCBIfam" id="TIGR01138">
    <property type="entry name" value="cysM"/>
    <property type="match status" value="1"/>
</dbReference>
<name>A0A399SE58_9BACT</name>
<organism evidence="14 15">
    <name type="scientific">Pontibacter oryzae</name>
    <dbReference type="NCBI Taxonomy" id="2304593"/>
    <lineage>
        <taxon>Bacteria</taxon>
        <taxon>Pseudomonadati</taxon>
        <taxon>Bacteroidota</taxon>
        <taxon>Cytophagia</taxon>
        <taxon>Cytophagales</taxon>
        <taxon>Hymenobacteraceae</taxon>
        <taxon>Pontibacter</taxon>
    </lineage>
</organism>
<dbReference type="InterPro" id="IPR050214">
    <property type="entry name" value="Cys_Synth/Cystath_Beta-Synth"/>
</dbReference>
<comment type="catalytic activity">
    <reaction evidence="9 12">
        <text>O-acetyl-L-serine + hydrogen sulfide = L-cysteine + acetate</text>
        <dbReference type="Rhea" id="RHEA:14829"/>
        <dbReference type="ChEBI" id="CHEBI:29919"/>
        <dbReference type="ChEBI" id="CHEBI:30089"/>
        <dbReference type="ChEBI" id="CHEBI:35235"/>
        <dbReference type="ChEBI" id="CHEBI:58340"/>
        <dbReference type="EC" id="2.5.1.47"/>
    </reaction>
</comment>
<dbReference type="PANTHER" id="PTHR10314">
    <property type="entry name" value="CYSTATHIONINE BETA-SYNTHASE"/>
    <property type="match status" value="1"/>
</dbReference>
<feature type="domain" description="Tryptophan synthase beta chain-like PALP" evidence="13">
    <location>
        <begin position="6"/>
        <end position="281"/>
    </location>
</feature>
<accession>A0A399SE58</accession>
<evidence type="ECO:0000256" key="1">
    <source>
        <dbReference type="ARBA" id="ARBA00001933"/>
    </source>
</evidence>
<evidence type="ECO:0000256" key="5">
    <source>
        <dbReference type="ARBA" id="ARBA00022605"/>
    </source>
</evidence>
<evidence type="ECO:0000256" key="4">
    <source>
        <dbReference type="ARBA" id="ARBA00012681"/>
    </source>
</evidence>
<gene>
    <name evidence="14" type="primary">cysM</name>
    <name evidence="14" type="ORF">D1627_00440</name>
</gene>
<evidence type="ECO:0000256" key="8">
    <source>
        <dbReference type="ARBA" id="ARBA00023192"/>
    </source>
</evidence>
<dbReference type="UniPathway" id="UPA00136">
    <property type="reaction ID" value="UER00200"/>
</dbReference>